<evidence type="ECO:0000256" key="10">
    <source>
        <dbReference type="ARBA" id="ARBA00023004"/>
    </source>
</evidence>
<evidence type="ECO:0000256" key="8">
    <source>
        <dbReference type="ARBA" id="ARBA00022723"/>
    </source>
</evidence>
<dbReference type="AlphaFoldDB" id="A0A6A6RIU0"/>
<keyword evidence="7" id="KW-0336">GPI-anchor</keyword>
<keyword evidence="5" id="KW-0964">Secreted</keyword>
<dbReference type="PANTHER" id="PTHR37928:SF2">
    <property type="entry name" value="GPI ANCHORED CFEM DOMAIN PROTEIN (AFU_ORTHOLOGUE AFUA_6G10580)"/>
    <property type="match status" value="1"/>
</dbReference>
<keyword evidence="8 15" id="KW-0479">Metal-binding</keyword>
<evidence type="ECO:0000256" key="7">
    <source>
        <dbReference type="ARBA" id="ARBA00022622"/>
    </source>
</evidence>
<dbReference type="GO" id="GO:0098552">
    <property type="term" value="C:side of membrane"/>
    <property type="evidence" value="ECO:0007669"/>
    <property type="project" value="UniProtKB-KW"/>
</dbReference>
<evidence type="ECO:0000256" key="4">
    <source>
        <dbReference type="ARBA" id="ARBA00022475"/>
    </source>
</evidence>
<comment type="similarity">
    <text evidence="3">Belongs to the RBT5 family.</text>
</comment>
<proteinExistence type="inferred from homology"/>
<evidence type="ECO:0000256" key="9">
    <source>
        <dbReference type="ARBA" id="ARBA00022729"/>
    </source>
</evidence>
<feature type="compositionally biased region" description="Low complexity" evidence="16">
    <location>
        <begin position="207"/>
        <end position="231"/>
    </location>
</feature>
<dbReference type="Pfam" id="PF05730">
    <property type="entry name" value="CFEM"/>
    <property type="match status" value="1"/>
</dbReference>
<evidence type="ECO:0000256" key="3">
    <source>
        <dbReference type="ARBA" id="ARBA00010031"/>
    </source>
</evidence>
<feature type="disulfide bond" evidence="15">
    <location>
        <begin position="39"/>
        <end position="46"/>
    </location>
</feature>
<feature type="chain" id="PRO_5025493267" description="CFEM domain-containing protein" evidence="17">
    <location>
        <begin position="17"/>
        <end position="260"/>
    </location>
</feature>
<dbReference type="SMART" id="SM00747">
    <property type="entry name" value="CFEM"/>
    <property type="match status" value="1"/>
</dbReference>
<evidence type="ECO:0000256" key="17">
    <source>
        <dbReference type="SAM" id="SignalP"/>
    </source>
</evidence>
<dbReference type="Proteomes" id="UP000799753">
    <property type="component" value="Unassembled WGS sequence"/>
</dbReference>
<keyword evidence="13" id="KW-0325">Glycoprotein</keyword>
<feature type="compositionally biased region" description="Pro residues" evidence="16">
    <location>
        <begin position="195"/>
        <end position="206"/>
    </location>
</feature>
<evidence type="ECO:0000313" key="20">
    <source>
        <dbReference type="Proteomes" id="UP000799753"/>
    </source>
</evidence>
<evidence type="ECO:0000256" key="13">
    <source>
        <dbReference type="ARBA" id="ARBA00023180"/>
    </source>
</evidence>
<name>A0A6A6RIU0_9PLEO</name>
<dbReference type="PANTHER" id="PTHR37928">
    <property type="entry name" value="CFEM DOMAIN PROTEIN (AFU_ORTHOLOGUE AFUA_6G14090)"/>
    <property type="match status" value="1"/>
</dbReference>
<keyword evidence="14" id="KW-0449">Lipoprotein</keyword>
<reference evidence="19" key="1">
    <citation type="journal article" date="2020" name="Stud. Mycol.">
        <title>101 Dothideomycetes genomes: a test case for predicting lifestyles and emergence of pathogens.</title>
        <authorList>
            <person name="Haridas S."/>
            <person name="Albert R."/>
            <person name="Binder M."/>
            <person name="Bloem J."/>
            <person name="Labutti K."/>
            <person name="Salamov A."/>
            <person name="Andreopoulos B."/>
            <person name="Baker S."/>
            <person name="Barry K."/>
            <person name="Bills G."/>
            <person name="Bluhm B."/>
            <person name="Cannon C."/>
            <person name="Castanera R."/>
            <person name="Culley D."/>
            <person name="Daum C."/>
            <person name="Ezra D."/>
            <person name="Gonzalez J."/>
            <person name="Henrissat B."/>
            <person name="Kuo A."/>
            <person name="Liang C."/>
            <person name="Lipzen A."/>
            <person name="Lutzoni F."/>
            <person name="Magnuson J."/>
            <person name="Mondo S."/>
            <person name="Nolan M."/>
            <person name="Ohm R."/>
            <person name="Pangilinan J."/>
            <person name="Park H.-J."/>
            <person name="Ramirez L."/>
            <person name="Alfaro M."/>
            <person name="Sun H."/>
            <person name="Tritt A."/>
            <person name="Yoshinaga Y."/>
            <person name="Zwiers L.-H."/>
            <person name="Turgeon B."/>
            <person name="Goodwin S."/>
            <person name="Spatafora J."/>
            <person name="Crous P."/>
            <person name="Grigoriev I."/>
        </authorList>
    </citation>
    <scope>NUCLEOTIDE SEQUENCE</scope>
    <source>
        <strain evidence="19">CBS 473.64</strain>
    </source>
</reference>
<keyword evidence="11" id="KW-0472">Membrane</keyword>
<sequence length="260" mass="25425">MKSGFILTSVIAVTAAQSIADLPACSLNCLTTGLGATGCDLMDFACSCNKVNILTPSIEPCVAQACTSSADQTKIVSVLEAICKNAGVPVAIPLSGSIAVSATTSATASVTSNNVVLPNTSVTSSSVAVPITSAASSSTLVSPSTSTNPIPSSSIPSRATSSGSGCVVVTETVTMTVTPGQPPATIPTTSTSRPTVPPSSAPPFPTPSSLSRSSSRVSSGTGTGLPLTSLPPLQSINAAPTAAVMGPVYAGMLGLAALVL</sequence>
<dbReference type="PROSITE" id="PS52012">
    <property type="entry name" value="CFEM"/>
    <property type="match status" value="1"/>
</dbReference>
<evidence type="ECO:0000256" key="2">
    <source>
        <dbReference type="ARBA" id="ARBA00004613"/>
    </source>
</evidence>
<dbReference type="GO" id="GO:0005576">
    <property type="term" value="C:extracellular region"/>
    <property type="evidence" value="ECO:0007669"/>
    <property type="project" value="UniProtKB-SubCell"/>
</dbReference>
<evidence type="ECO:0000259" key="18">
    <source>
        <dbReference type="PROSITE" id="PS52012"/>
    </source>
</evidence>
<evidence type="ECO:0000256" key="16">
    <source>
        <dbReference type="SAM" id="MobiDB-lite"/>
    </source>
</evidence>
<feature type="region of interest" description="Disordered" evidence="16">
    <location>
        <begin position="138"/>
        <end position="163"/>
    </location>
</feature>
<dbReference type="GO" id="GO:0005886">
    <property type="term" value="C:plasma membrane"/>
    <property type="evidence" value="ECO:0007669"/>
    <property type="project" value="UniProtKB-SubCell"/>
</dbReference>
<keyword evidence="4" id="KW-1003">Cell membrane</keyword>
<evidence type="ECO:0000256" key="12">
    <source>
        <dbReference type="ARBA" id="ARBA00023157"/>
    </source>
</evidence>
<evidence type="ECO:0000256" key="6">
    <source>
        <dbReference type="ARBA" id="ARBA00022617"/>
    </source>
</evidence>
<feature type="region of interest" description="Disordered" evidence="16">
    <location>
        <begin position="175"/>
        <end position="231"/>
    </location>
</feature>
<dbReference type="InterPro" id="IPR051735">
    <property type="entry name" value="CFEM_domain"/>
</dbReference>
<feature type="binding site" description="axial binding residue" evidence="15">
    <location>
        <position position="43"/>
    </location>
    <ligand>
        <name>heme</name>
        <dbReference type="ChEBI" id="CHEBI:30413"/>
    </ligand>
    <ligandPart>
        <name>Fe</name>
        <dbReference type="ChEBI" id="CHEBI:18248"/>
    </ligandPart>
</feature>
<keyword evidence="20" id="KW-1185">Reference proteome</keyword>
<feature type="signal peptide" evidence="17">
    <location>
        <begin position="1"/>
        <end position="16"/>
    </location>
</feature>
<evidence type="ECO:0000313" key="19">
    <source>
        <dbReference type="EMBL" id="KAF2635172.1"/>
    </source>
</evidence>
<dbReference type="InterPro" id="IPR008427">
    <property type="entry name" value="Extracellular_membr_CFEM_dom"/>
</dbReference>
<evidence type="ECO:0000256" key="14">
    <source>
        <dbReference type="ARBA" id="ARBA00023288"/>
    </source>
</evidence>
<evidence type="ECO:0000256" key="15">
    <source>
        <dbReference type="PROSITE-ProRule" id="PRU01356"/>
    </source>
</evidence>
<evidence type="ECO:0000256" key="11">
    <source>
        <dbReference type="ARBA" id="ARBA00023136"/>
    </source>
</evidence>
<dbReference type="EMBL" id="MU006809">
    <property type="protein sequence ID" value="KAF2635172.1"/>
    <property type="molecule type" value="Genomic_DNA"/>
</dbReference>
<evidence type="ECO:0000256" key="1">
    <source>
        <dbReference type="ARBA" id="ARBA00004609"/>
    </source>
</evidence>
<protein>
    <recommendedName>
        <fullName evidence="18">CFEM domain-containing protein</fullName>
    </recommendedName>
</protein>
<dbReference type="OrthoDB" id="3767534at2759"/>
<comment type="subcellular location">
    <subcellularLocation>
        <location evidence="1">Cell membrane</location>
        <topology evidence="1">Lipid-anchor</topology>
        <topology evidence="1">GPI-anchor</topology>
    </subcellularLocation>
    <subcellularLocation>
        <location evidence="2">Secreted</location>
    </subcellularLocation>
</comment>
<keyword evidence="9 17" id="KW-0732">Signal</keyword>
<evidence type="ECO:0000256" key="5">
    <source>
        <dbReference type="ARBA" id="ARBA00022525"/>
    </source>
</evidence>
<keyword evidence="12 15" id="KW-1015">Disulfide bond</keyword>
<dbReference type="GO" id="GO:0046872">
    <property type="term" value="F:metal ion binding"/>
    <property type="evidence" value="ECO:0007669"/>
    <property type="project" value="UniProtKB-UniRule"/>
</dbReference>
<keyword evidence="10 15" id="KW-0408">Iron</keyword>
<comment type="caution">
    <text evidence="15">Lacks conserved residue(s) required for the propagation of feature annotation.</text>
</comment>
<gene>
    <name evidence="19" type="ORF">P280DRAFT_523270</name>
</gene>
<accession>A0A6A6RIU0</accession>
<feature type="domain" description="CFEM" evidence="18">
    <location>
        <begin position="1"/>
        <end position="109"/>
    </location>
</feature>
<keyword evidence="6 15" id="KW-0349">Heme</keyword>
<organism evidence="19 20">
    <name type="scientific">Massarina eburnea CBS 473.64</name>
    <dbReference type="NCBI Taxonomy" id="1395130"/>
    <lineage>
        <taxon>Eukaryota</taxon>
        <taxon>Fungi</taxon>
        <taxon>Dikarya</taxon>
        <taxon>Ascomycota</taxon>
        <taxon>Pezizomycotina</taxon>
        <taxon>Dothideomycetes</taxon>
        <taxon>Pleosporomycetidae</taxon>
        <taxon>Pleosporales</taxon>
        <taxon>Massarineae</taxon>
        <taxon>Massarinaceae</taxon>
        <taxon>Massarina</taxon>
    </lineage>
</organism>